<feature type="compositionally biased region" description="Polar residues" evidence="1">
    <location>
        <begin position="89"/>
        <end position="107"/>
    </location>
</feature>
<feature type="region of interest" description="Disordered" evidence="1">
    <location>
        <begin position="1"/>
        <end position="126"/>
    </location>
</feature>
<dbReference type="Proteomes" id="UP000719766">
    <property type="component" value="Unassembled WGS sequence"/>
</dbReference>
<dbReference type="RefSeq" id="XP_041160595.1">
    <property type="nucleotide sequence ID" value="XM_041300090.1"/>
</dbReference>
<feature type="compositionally biased region" description="Low complexity" evidence="1">
    <location>
        <begin position="10"/>
        <end position="20"/>
    </location>
</feature>
<proteinExistence type="predicted"/>
<keyword evidence="3" id="KW-1185">Reference proteome</keyword>
<evidence type="ECO:0000313" key="2">
    <source>
        <dbReference type="EMBL" id="KAG1794428.1"/>
    </source>
</evidence>
<protein>
    <submittedName>
        <fullName evidence="2">Uncharacterized protein</fullName>
    </submittedName>
</protein>
<comment type="caution">
    <text evidence="2">The sequence shown here is derived from an EMBL/GenBank/DDBJ whole genome shotgun (WGS) entry which is preliminary data.</text>
</comment>
<feature type="compositionally biased region" description="Low complexity" evidence="1">
    <location>
        <begin position="78"/>
        <end position="88"/>
    </location>
</feature>
<dbReference type="AlphaFoldDB" id="A0A9P7ASY1"/>
<sequence>MMLNRFPLRSTSGSSQRASSVGPRPQGQGLAPPQDGRPRGRSLLGSDAGLSTRSGPTAGRRGVSSNSRPQAARRQGHQQSSTSTSESQVIPTITSSRPISPAGSSDIDQPISADVNAGVRRRRNSSVDAMQLTPRRTKRLKTHAQQLATDHGVPLKKLLAFIENGNLFHMLLELRAGQLKREEENEVNVLQDLEKLLTSKDFESALKGRLTACMLSPNLTAYVTDTQQHIMDFIKEHGDLFKISEGLFDDNELRALLSKLVTRLLATIRGAIKTTLTTSISKRLSIMDALKPIIHSGMEVDSSHWTRFAFLLAAMSSDHEKIALKDLFSPYLIPSLHPDLQCHIMSQLHVDIQQLAEEFQQSHPDLVFGHQDESPDTTNNNANNRDNTQVADSEEHVGPNTDADADVDADADGIADADANLDADVDAHAHADDDDGADSGFGLQGSPPKWNKQKFWNYVDAMLEQVRDSAYRETGTRSGSKYEDAYRKAMIEVLQLDLQEFPGRRKGPTVMNLKVMQPVWQDTIQKNLLW</sequence>
<evidence type="ECO:0000313" key="3">
    <source>
        <dbReference type="Proteomes" id="UP000719766"/>
    </source>
</evidence>
<accession>A0A9P7ASY1</accession>
<gene>
    <name evidence="2" type="ORF">HD556DRAFT_1308128</name>
</gene>
<feature type="compositionally biased region" description="Low complexity" evidence="1">
    <location>
        <begin position="376"/>
        <end position="388"/>
    </location>
</feature>
<evidence type="ECO:0000256" key="1">
    <source>
        <dbReference type="SAM" id="MobiDB-lite"/>
    </source>
</evidence>
<dbReference type="GeneID" id="64593854"/>
<name>A0A9P7ASY1_9AGAM</name>
<reference evidence="2" key="1">
    <citation type="journal article" date="2020" name="New Phytol.">
        <title>Comparative genomics reveals dynamic genome evolution in host specialist ectomycorrhizal fungi.</title>
        <authorList>
            <person name="Lofgren L.A."/>
            <person name="Nguyen N.H."/>
            <person name="Vilgalys R."/>
            <person name="Ruytinx J."/>
            <person name="Liao H.L."/>
            <person name="Branco S."/>
            <person name="Kuo A."/>
            <person name="LaButti K."/>
            <person name="Lipzen A."/>
            <person name="Andreopoulos W."/>
            <person name="Pangilinan J."/>
            <person name="Riley R."/>
            <person name="Hundley H."/>
            <person name="Na H."/>
            <person name="Barry K."/>
            <person name="Grigoriev I.V."/>
            <person name="Stajich J.E."/>
            <person name="Kennedy P.G."/>
        </authorList>
    </citation>
    <scope>NUCLEOTIDE SEQUENCE</scope>
    <source>
        <strain evidence="2">S12</strain>
    </source>
</reference>
<dbReference type="OrthoDB" id="2690847at2759"/>
<organism evidence="2 3">
    <name type="scientific">Suillus plorans</name>
    <dbReference type="NCBI Taxonomy" id="116603"/>
    <lineage>
        <taxon>Eukaryota</taxon>
        <taxon>Fungi</taxon>
        <taxon>Dikarya</taxon>
        <taxon>Basidiomycota</taxon>
        <taxon>Agaricomycotina</taxon>
        <taxon>Agaricomycetes</taxon>
        <taxon>Agaricomycetidae</taxon>
        <taxon>Boletales</taxon>
        <taxon>Suillineae</taxon>
        <taxon>Suillaceae</taxon>
        <taxon>Suillus</taxon>
    </lineage>
</organism>
<dbReference type="EMBL" id="JABBWE010000026">
    <property type="protein sequence ID" value="KAG1794428.1"/>
    <property type="molecule type" value="Genomic_DNA"/>
</dbReference>
<feature type="region of interest" description="Disordered" evidence="1">
    <location>
        <begin position="366"/>
        <end position="408"/>
    </location>
</feature>